<dbReference type="EMBL" id="JBBNAF010000009">
    <property type="protein sequence ID" value="KAK9114547.1"/>
    <property type="molecule type" value="Genomic_DNA"/>
</dbReference>
<protein>
    <submittedName>
        <fullName evidence="1">Uncharacterized protein</fullName>
    </submittedName>
</protein>
<comment type="caution">
    <text evidence="1">The sequence shown here is derived from an EMBL/GenBank/DDBJ whole genome shotgun (WGS) entry which is preliminary data.</text>
</comment>
<gene>
    <name evidence="1" type="ORF">Syun_021344</name>
</gene>
<sequence>MSFTTSLHSAHLFHFSASASATSPPPSSPLLCLPRLCLAAPEFQSVAHALASAVIGVTATPSPLTFMPRRLPLSTPSLVSALPIRRYISLAFFCQISSRISLASIAGSPYRRFTHHRRILSEQV</sequence>
<reference evidence="1 2" key="1">
    <citation type="submission" date="2024-01" db="EMBL/GenBank/DDBJ databases">
        <title>Genome assemblies of Stephania.</title>
        <authorList>
            <person name="Yang L."/>
        </authorList>
    </citation>
    <scope>NUCLEOTIDE SEQUENCE [LARGE SCALE GENOMIC DNA]</scope>
    <source>
        <strain evidence="1">YNDBR</strain>
        <tissue evidence="1">Leaf</tissue>
    </source>
</reference>
<accession>A0AAP0NP19</accession>
<organism evidence="1 2">
    <name type="scientific">Stephania yunnanensis</name>
    <dbReference type="NCBI Taxonomy" id="152371"/>
    <lineage>
        <taxon>Eukaryota</taxon>
        <taxon>Viridiplantae</taxon>
        <taxon>Streptophyta</taxon>
        <taxon>Embryophyta</taxon>
        <taxon>Tracheophyta</taxon>
        <taxon>Spermatophyta</taxon>
        <taxon>Magnoliopsida</taxon>
        <taxon>Ranunculales</taxon>
        <taxon>Menispermaceae</taxon>
        <taxon>Menispermoideae</taxon>
        <taxon>Cissampelideae</taxon>
        <taxon>Stephania</taxon>
    </lineage>
</organism>
<keyword evidence="2" id="KW-1185">Reference proteome</keyword>
<evidence type="ECO:0000313" key="1">
    <source>
        <dbReference type="EMBL" id="KAK9114547.1"/>
    </source>
</evidence>
<dbReference type="AlphaFoldDB" id="A0AAP0NP19"/>
<evidence type="ECO:0000313" key="2">
    <source>
        <dbReference type="Proteomes" id="UP001420932"/>
    </source>
</evidence>
<name>A0AAP0NP19_9MAGN</name>
<proteinExistence type="predicted"/>
<dbReference type="Proteomes" id="UP001420932">
    <property type="component" value="Unassembled WGS sequence"/>
</dbReference>